<name>A0ABT0E6E6_9GAMM</name>
<dbReference type="Gene3D" id="3.90.1310.10">
    <property type="entry name" value="Penicillin-binding protein 2a (Domain 2)"/>
    <property type="match status" value="1"/>
</dbReference>
<feature type="active site" description="Acyl-ester intermediate" evidence="14">
    <location>
        <position position="330"/>
    </location>
</feature>
<keyword evidence="19" id="KW-1185">Reference proteome</keyword>
<dbReference type="PANTHER" id="PTHR30627:SF2">
    <property type="entry name" value="PEPTIDOGLYCAN D,D-TRANSPEPTIDASE MRDA"/>
    <property type="match status" value="1"/>
</dbReference>
<evidence type="ECO:0000256" key="2">
    <source>
        <dbReference type="ARBA" id="ARBA00004236"/>
    </source>
</evidence>
<keyword evidence="8 14" id="KW-0378">Hydrolase</keyword>
<comment type="catalytic activity">
    <reaction evidence="14">
        <text>Preferential cleavage: (Ac)2-L-Lys-D-Ala-|-D-Ala. Also transpeptidation of peptidyl-alanyl moieties that are N-acyl substituents of D-alanine.</text>
        <dbReference type="EC" id="3.4.16.4"/>
    </reaction>
</comment>
<accession>A0ABT0E6E6</accession>
<evidence type="ECO:0000256" key="10">
    <source>
        <dbReference type="ARBA" id="ARBA00022984"/>
    </source>
</evidence>
<dbReference type="InterPro" id="IPR001460">
    <property type="entry name" value="PCN-bd_Tpept"/>
</dbReference>
<dbReference type="SUPFAM" id="SSF56601">
    <property type="entry name" value="beta-lactamase/transpeptidase-like"/>
    <property type="match status" value="1"/>
</dbReference>
<comment type="pathway">
    <text evidence="14">Cell wall biogenesis; peptidoglycan biosynthesis.</text>
</comment>
<evidence type="ECO:0000256" key="3">
    <source>
        <dbReference type="ARBA" id="ARBA00022475"/>
    </source>
</evidence>
<evidence type="ECO:0000256" key="7">
    <source>
        <dbReference type="ARBA" id="ARBA00022692"/>
    </source>
</evidence>
<keyword evidence="12 14" id="KW-0472">Membrane</keyword>
<evidence type="ECO:0000313" key="19">
    <source>
        <dbReference type="Proteomes" id="UP001165524"/>
    </source>
</evidence>
<feature type="transmembrane region" description="Helical" evidence="14">
    <location>
        <begin position="21"/>
        <end position="41"/>
    </location>
</feature>
<keyword evidence="4 14" id="KW-0997">Cell inner membrane</keyword>
<dbReference type="Proteomes" id="UP001165524">
    <property type="component" value="Unassembled WGS sequence"/>
</dbReference>
<evidence type="ECO:0000256" key="4">
    <source>
        <dbReference type="ARBA" id="ARBA00022519"/>
    </source>
</evidence>
<dbReference type="InterPro" id="IPR012338">
    <property type="entry name" value="Beta-lactam/transpept-like"/>
</dbReference>
<evidence type="ECO:0000256" key="13">
    <source>
        <dbReference type="ARBA" id="ARBA00023316"/>
    </source>
</evidence>
<evidence type="ECO:0000256" key="15">
    <source>
        <dbReference type="SAM" id="MobiDB-lite"/>
    </source>
</evidence>
<dbReference type="InterPro" id="IPR005311">
    <property type="entry name" value="PBP_dimer"/>
</dbReference>
<feature type="binding site" evidence="14">
    <location>
        <position position="388"/>
    </location>
    <ligand>
        <name>Zn(2+)</name>
        <dbReference type="ChEBI" id="CHEBI:29105"/>
    </ligand>
</feature>
<evidence type="ECO:0000256" key="1">
    <source>
        <dbReference type="ARBA" id="ARBA00004167"/>
    </source>
</evidence>
<feature type="domain" description="Penicillin-binding protein dimerisation" evidence="17">
    <location>
        <begin position="64"/>
        <end position="239"/>
    </location>
</feature>
<evidence type="ECO:0000256" key="5">
    <source>
        <dbReference type="ARBA" id="ARBA00022645"/>
    </source>
</evidence>
<keyword evidence="9 14" id="KW-0133">Cell shape</keyword>
<comment type="cofactor">
    <cofactor evidence="14">
        <name>Zn(2+)</name>
        <dbReference type="ChEBI" id="CHEBI:29105"/>
    </cofactor>
    <text evidence="14">Binds one Zn(2+) ion per subunit.</text>
</comment>
<dbReference type="Pfam" id="PF03717">
    <property type="entry name" value="PBP_dimer"/>
    <property type="match status" value="1"/>
</dbReference>
<dbReference type="InterPro" id="IPR017790">
    <property type="entry name" value="Penicillin-binding_protein_2"/>
</dbReference>
<keyword evidence="14" id="KW-0479">Metal-binding</keyword>
<reference evidence="18" key="1">
    <citation type="submission" date="2022-04" db="EMBL/GenBank/DDBJ databases">
        <title>Alcanivorax sp. CY1518 draft genome sequence.</title>
        <authorList>
            <person name="Zhao G."/>
            <person name="An M."/>
        </authorList>
    </citation>
    <scope>NUCLEOTIDE SEQUENCE</scope>
    <source>
        <strain evidence="18">CY1518</strain>
    </source>
</reference>
<dbReference type="SUPFAM" id="SSF56519">
    <property type="entry name" value="Penicillin binding protein dimerisation domain"/>
    <property type="match status" value="1"/>
</dbReference>
<dbReference type="Pfam" id="PF00905">
    <property type="entry name" value="Transpeptidase"/>
    <property type="match status" value="1"/>
</dbReference>
<evidence type="ECO:0000313" key="18">
    <source>
        <dbReference type="EMBL" id="MCK0537303.1"/>
    </source>
</evidence>
<dbReference type="Gene3D" id="3.40.710.10">
    <property type="entry name" value="DD-peptidase/beta-lactamase superfamily"/>
    <property type="match status" value="1"/>
</dbReference>
<dbReference type="GO" id="GO:0009002">
    <property type="term" value="F:serine-type D-Ala-D-Ala carboxypeptidase activity"/>
    <property type="evidence" value="ECO:0007669"/>
    <property type="project" value="UniProtKB-EC"/>
</dbReference>
<dbReference type="Gene3D" id="3.30.1390.30">
    <property type="entry name" value="Penicillin-binding protein 2a, domain 3"/>
    <property type="match status" value="1"/>
</dbReference>
<gene>
    <name evidence="14 18" type="primary">mrdA</name>
    <name evidence="18" type="ORF">MU846_06220</name>
</gene>
<keyword evidence="11 14" id="KW-1133">Transmembrane helix</keyword>
<dbReference type="InterPro" id="IPR036138">
    <property type="entry name" value="PBP_dimer_sf"/>
</dbReference>
<keyword evidence="3 14" id="KW-1003">Cell membrane</keyword>
<dbReference type="PANTHER" id="PTHR30627">
    <property type="entry name" value="PEPTIDOGLYCAN D,D-TRANSPEPTIDASE"/>
    <property type="match status" value="1"/>
</dbReference>
<comment type="similarity">
    <text evidence="14">Belongs to the transpeptidase family. MrdA subfamily.</text>
</comment>
<keyword evidence="7 14" id="KW-0812">Transmembrane</keyword>
<evidence type="ECO:0000256" key="14">
    <source>
        <dbReference type="HAMAP-Rule" id="MF_02081"/>
    </source>
</evidence>
<feature type="binding site" evidence="14">
    <location>
        <position position="354"/>
    </location>
    <ligand>
        <name>Zn(2+)</name>
        <dbReference type="ChEBI" id="CHEBI:29105"/>
    </ligand>
</feature>
<evidence type="ECO:0000256" key="6">
    <source>
        <dbReference type="ARBA" id="ARBA00022670"/>
    </source>
</evidence>
<dbReference type="EC" id="3.4.16.4" evidence="14"/>
<evidence type="ECO:0000256" key="11">
    <source>
        <dbReference type="ARBA" id="ARBA00022989"/>
    </source>
</evidence>
<dbReference type="NCBIfam" id="TIGR03423">
    <property type="entry name" value="pbp2_mrdA"/>
    <property type="match status" value="1"/>
</dbReference>
<keyword evidence="13 14" id="KW-0961">Cell wall biogenesis/degradation</keyword>
<evidence type="ECO:0000259" key="16">
    <source>
        <dbReference type="Pfam" id="PF00905"/>
    </source>
</evidence>
<keyword evidence="6 14" id="KW-0645">Protease</keyword>
<feature type="binding site" evidence="14">
    <location>
        <position position="369"/>
    </location>
    <ligand>
        <name>Zn(2+)</name>
        <dbReference type="ChEBI" id="CHEBI:29105"/>
    </ligand>
</feature>
<dbReference type="InterPro" id="IPR050515">
    <property type="entry name" value="Beta-lactam/transpept"/>
</dbReference>
<organism evidence="18 19">
    <name type="scientific">Alcanivorax quisquiliarum</name>
    <dbReference type="NCBI Taxonomy" id="2933565"/>
    <lineage>
        <taxon>Bacteria</taxon>
        <taxon>Pseudomonadati</taxon>
        <taxon>Pseudomonadota</taxon>
        <taxon>Gammaproteobacteria</taxon>
        <taxon>Oceanospirillales</taxon>
        <taxon>Alcanivoracaceae</taxon>
        <taxon>Alcanivorax</taxon>
    </lineage>
</organism>
<comment type="caution">
    <text evidence="18">The sequence shown here is derived from an EMBL/GenBank/DDBJ whole genome shotgun (WGS) entry which is preliminary data.</text>
</comment>
<dbReference type="RefSeq" id="WP_246950413.1">
    <property type="nucleotide sequence ID" value="NZ_JALKII010000003.1"/>
</dbReference>
<feature type="binding site" evidence="14">
    <location>
        <position position="375"/>
    </location>
    <ligand>
        <name>Zn(2+)</name>
        <dbReference type="ChEBI" id="CHEBI:29105"/>
    </ligand>
</feature>
<sequence>MRSPMTFKDHHRESRIFTVRLIWSALIVATLTLVLVARMAWLQAAQHDRYTTLSNQNRVQTQAIAPPRGLIYDRDGTLLAENQPDFSLALIPEQVPDLTATLNELAEIVNLDSHDIDRFRRRLQSPRRPWEPVPLRARLTETEIARIAVAQHAMPGVRIDADPIRHYPHGALFSHVLGYVNRISAEDLDEMDADEQANYSGTHYAGRIGVERHYERLLHGQAGYRKVETNARGRILRVLEEIPPQPGQDLQLHLDMRVQQAAWDALGERRGAVVAIDPRDGGVLAFVSRPGFDPNLFVTGISHQNYANYRDDHDQPLFNRALQGRYPPGSTVKPIIGLAGLDAGVTDWQRRIWDPGFYRIEGEERVFRDWRRQGHGWVDMHKAMVQSCDTYFYDMGFRLGIDRMAAFLSRFFIGVRSGIDLPSEARGILPSREWKRGARGQSWFHGDTINTSIGQGYMLTTPLQLALSTAVLARQGVPVVPRVARLAPPAPPLAPTVLEDNDHWQRMTRAMVDVVHGATGTARRVGQGSAYRIAGKSGTAQVFSLANDEEYNAEEIAERLRDHALFVAFAPADEPAIAVAVLVENGGSGGSSAGPVARATMDAWLLSETGEYRLPPPGLPEIVPDTLGGPVITDFPRTSQEDSRAP</sequence>
<proteinExistence type="inferred from homology"/>
<evidence type="ECO:0000259" key="17">
    <source>
        <dbReference type="Pfam" id="PF03717"/>
    </source>
</evidence>
<feature type="domain" description="Penicillin-binding protein transpeptidase" evidence="16">
    <location>
        <begin position="271"/>
        <end position="602"/>
    </location>
</feature>
<feature type="region of interest" description="Disordered" evidence="15">
    <location>
        <begin position="622"/>
        <end position="646"/>
    </location>
</feature>
<evidence type="ECO:0000256" key="12">
    <source>
        <dbReference type="ARBA" id="ARBA00023136"/>
    </source>
</evidence>
<keyword evidence="14" id="KW-0862">Zinc</keyword>
<dbReference type="HAMAP" id="MF_02081">
    <property type="entry name" value="MrdA_transpept"/>
    <property type="match status" value="1"/>
</dbReference>
<evidence type="ECO:0000256" key="8">
    <source>
        <dbReference type="ARBA" id="ARBA00022801"/>
    </source>
</evidence>
<dbReference type="EMBL" id="JALKII010000003">
    <property type="protein sequence ID" value="MCK0537303.1"/>
    <property type="molecule type" value="Genomic_DNA"/>
</dbReference>
<evidence type="ECO:0000256" key="9">
    <source>
        <dbReference type="ARBA" id="ARBA00022960"/>
    </source>
</evidence>
<protein>
    <recommendedName>
        <fullName evidence="14">Peptidoglycan D,D-transpeptidase MrdA</fullName>
        <ecNumber evidence="14">3.4.16.4</ecNumber>
    </recommendedName>
    <alternativeName>
        <fullName evidence="14">Penicillin-binding protein 2</fullName>
        <shortName evidence="14">PBP-2</shortName>
    </alternativeName>
</protein>
<comment type="subcellular location">
    <subcellularLocation>
        <location evidence="14">Cell inner membrane</location>
        <topology evidence="14">Single-pass membrane protein</topology>
    </subcellularLocation>
    <subcellularLocation>
        <location evidence="2">Cell membrane</location>
    </subcellularLocation>
    <subcellularLocation>
        <location evidence="1">Membrane</location>
        <topology evidence="1">Single-pass membrane protein</topology>
    </subcellularLocation>
</comment>
<keyword evidence="5 14" id="KW-0121">Carboxypeptidase</keyword>
<comment type="function">
    <text evidence="14">Catalyzes cross-linking of the peptidoglycan cell wall.</text>
</comment>
<keyword evidence="10 14" id="KW-0573">Peptidoglycan synthesis</keyword>